<dbReference type="GO" id="GO:0046961">
    <property type="term" value="F:proton-transporting ATPase activity, rotational mechanism"/>
    <property type="evidence" value="ECO:0007669"/>
    <property type="project" value="InterPro"/>
</dbReference>
<sequence length="401" mass="45718">MSEFWLISAPGDQENLQALERMNTVTSKSNLSYNTKFSIPDFKVGTLDSLVGLSDELGKLDTFAESLIKKMAQSVVEVMEDAKGKVPENLLANGVDLPSFVTHFEWDMAKYPAKQPLVSVVDTLAKQLAQIETDLKSRTAAYNTLKTNLENLEKKSMGNLFTRTLSDIVSKEDFVLGSEYLITLLVIVPKPSYAQWQKTYESLSDMVVPRSTKLIAEDNEGGLFTVTLFRKVIEDFKTKARENKFTVREFYYDEKEIKREREEMSRLLSDKKQQYQTSCVALKKGSSTFPDHKVKGPLLRWLKVNFSEAFIAWIHIKALRVFVESVLRYGLPVNFQAVLLQPHKKSSTKRLREVLNSVFRHLDQVAAASILDASVEIPGLQLNNQDYFPYVYFHIDLSLLD</sequence>
<dbReference type="CTD" id="245973"/>
<evidence type="ECO:0000256" key="5">
    <source>
        <dbReference type="ARBA" id="ARBA00046006"/>
    </source>
</evidence>
<dbReference type="FunFam" id="3.30.70.100:FF:000002">
    <property type="entry name" value="V-type proton ATPase subunit C"/>
    <property type="match status" value="1"/>
</dbReference>
<keyword evidence="3 7" id="KW-0375">Hydrogen ion transport</keyword>
<comment type="function">
    <text evidence="5 7">Subunit of the V1 complex of vacuolar(H+)-ATPase (V-ATPase), a multisubunit enzyme composed of a peripheral complex (V1) that hydrolyzes ATP and a membrane integral complex (V0) that translocates protons. V-ATPase is responsible for acidifying and maintaining the pH of intracellular compartments and in some cell types, is targeted to the plasma membrane, where it is responsible for acidifying the extracellular environment. Subunit C is necessary for the assembly of the catalytic sector of the enzyme and is likely to have a specific function in its catalytic activity.</text>
</comment>
<dbReference type="FunFam" id="1.20.1460.10:FF:000004">
    <property type="entry name" value="V-type proton ATPase subunit C"/>
    <property type="match status" value="1"/>
</dbReference>
<protein>
    <recommendedName>
        <fullName evidence="7">V-type proton ATPase subunit C</fullName>
    </recommendedName>
</protein>
<dbReference type="Gene3D" id="1.20.1460.10">
    <property type="entry name" value="subunit c (vma5p) of the yeast v-atpase, domain 2"/>
    <property type="match status" value="1"/>
</dbReference>
<reference key="1">
    <citation type="submission" date="2019-01" db="UniProtKB">
        <authorList>
            <consortium name="RefSeq"/>
        </authorList>
    </citation>
    <scope>IDENTIFICATION</scope>
</reference>
<dbReference type="InterPro" id="IPR004907">
    <property type="entry name" value="ATPase_V1-cplx_csu"/>
</dbReference>
<dbReference type="CDD" id="cd14785">
    <property type="entry name" value="V-ATPase_C"/>
    <property type="match status" value="1"/>
</dbReference>
<keyword evidence="8" id="KW-1185">Reference proteome</keyword>
<evidence type="ECO:0000256" key="7">
    <source>
        <dbReference type="RuleBase" id="RU364010"/>
    </source>
</evidence>
<comment type="subunit">
    <text evidence="7">V-ATPase is a heteromultimeric enzyme made up of two complexes: the ATP-hydrolytic V1 complex and the proton translocation V0 complex. The V1 complex consists of three catalytic AB heterodimers that form a heterohexamer, three peripheral stalks each consisting of EG heterodimers, one central rotor including subunits D and F, and the regulatory subunits C and H. The proton translocation complex V0 consists of the proton transport subunit a, a ring of proteolipid subunits c9c'', rotary subunit d, subunits e and f, and two accessory subunits.</text>
</comment>
<dbReference type="InParanoid" id="A0A3Q7Q5K0"/>
<comment type="subunit">
    <text evidence="6">V-ATPase is a heteromultimeric enzyme made up of two complexes: the ATP-hydrolytic V1 complex and the proton translocation V0 complex. The V1 complex consists of three catalytic AB heterodimers that form a heterohexamer, three peripheral stalks each consisting of EG heterodimers, one central rotor including subunits D and F, and the regulatory subunits C and H. The proton translocation complex V0 consists of the proton transport subunit a, a ring of proteolipid subunits c9c'', rotary subunit d, subunits e and f, and the accessory subunits ATP6AP1/Ac45 and ATP6AP2/PRR.</text>
</comment>
<dbReference type="Pfam" id="PF03223">
    <property type="entry name" value="V-ATPase_C"/>
    <property type="match status" value="1"/>
</dbReference>
<evidence type="ECO:0000313" key="8">
    <source>
        <dbReference type="Proteomes" id="UP000286641"/>
    </source>
</evidence>
<dbReference type="AlphaFoldDB" id="A0A3Q7Q5K0"/>
<reference evidence="9" key="2">
    <citation type="submission" date="2025-08" db="UniProtKB">
        <authorList>
            <consortium name="RefSeq"/>
        </authorList>
    </citation>
    <scope>IDENTIFICATION</scope>
    <source>
        <tissue evidence="9">Blood</tissue>
    </source>
</reference>
<keyword evidence="2 7" id="KW-0813">Transport</keyword>
<organism evidence="8 9">
    <name type="scientific">Callorhinus ursinus</name>
    <name type="common">Northern fur seal</name>
    <dbReference type="NCBI Taxonomy" id="34884"/>
    <lineage>
        <taxon>Eukaryota</taxon>
        <taxon>Metazoa</taxon>
        <taxon>Chordata</taxon>
        <taxon>Craniata</taxon>
        <taxon>Vertebrata</taxon>
        <taxon>Euteleostomi</taxon>
        <taxon>Mammalia</taxon>
        <taxon>Eutheria</taxon>
        <taxon>Laurasiatheria</taxon>
        <taxon>Carnivora</taxon>
        <taxon>Caniformia</taxon>
        <taxon>Pinnipedia</taxon>
        <taxon>Otariidae</taxon>
        <taxon>Callorhinus</taxon>
    </lineage>
</organism>
<accession>A0A3Q7Q5K0</accession>
<comment type="similarity">
    <text evidence="1 7">Belongs to the V-ATPase C subunit family.</text>
</comment>
<evidence type="ECO:0000256" key="1">
    <source>
        <dbReference type="ARBA" id="ARBA00006138"/>
    </source>
</evidence>
<gene>
    <name evidence="9" type="primary">ATP6V1C2</name>
</gene>
<dbReference type="GO" id="GO:0000221">
    <property type="term" value="C:vacuolar proton-transporting V-type ATPase, V1 domain"/>
    <property type="evidence" value="ECO:0007669"/>
    <property type="project" value="TreeGrafter"/>
</dbReference>
<dbReference type="Proteomes" id="UP000286641">
    <property type="component" value="Unplaced"/>
</dbReference>
<dbReference type="FunFam" id="3.30.70.1180:FF:000006">
    <property type="entry name" value="V-type proton ATPase subunit C"/>
    <property type="match status" value="1"/>
</dbReference>
<dbReference type="Gene3D" id="3.30.70.100">
    <property type="match status" value="1"/>
</dbReference>
<evidence type="ECO:0000256" key="3">
    <source>
        <dbReference type="ARBA" id="ARBA00022781"/>
    </source>
</evidence>
<dbReference type="GO" id="GO:0005765">
    <property type="term" value="C:lysosomal membrane"/>
    <property type="evidence" value="ECO:0007669"/>
    <property type="project" value="TreeGrafter"/>
</dbReference>
<dbReference type="PANTHER" id="PTHR10137">
    <property type="entry name" value="V-TYPE PROTON ATPASE SUBUNIT C"/>
    <property type="match status" value="1"/>
</dbReference>
<dbReference type="Gene3D" id="3.30.70.1180">
    <property type="entry name" value="Vacuolar atp synthase subunit c, domain 1"/>
    <property type="match status" value="1"/>
</dbReference>
<dbReference type="InterPro" id="IPR036132">
    <property type="entry name" value="Vac_ATP_synth_c_sf"/>
</dbReference>
<keyword evidence="4 7" id="KW-0406">Ion transport</keyword>
<name>A0A3Q7Q5K0_CALUR</name>
<proteinExistence type="inferred from homology"/>
<evidence type="ECO:0000256" key="2">
    <source>
        <dbReference type="ARBA" id="ARBA00022448"/>
    </source>
</evidence>
<dbReference type="SUPFAM" id="SSF118203">
    <property type="entry name" value="Vacuolar ATP synthase subunit C"/>
    <property type="match status" value="1"/>
</dbReference>
<evidence type="ECO:0000256" key="6">
    <source>
        <dbReference type="ARBA" id="ARBA00046696"/>
    </source>
</evidence>
<evidence type="ECO:0000256" key="4">
    <source>
        <dbReference type="ARBA" id="ARBA00023065"/>
    </source>
</evidence>
<evidence type="ECO:0000313" key="9">
    <source>
        <dbReference type="RefSeq" id="XP_025723521.1"/>
    </source>
</evidence>
<dbReference type="PANTHER" id="PTHR10137:SF4">
    <property type="entry name" value="V-TYPE PROTON ATPASE SUBUNIT C 2"/>
    <property type="match status" value="1"/>
</dbReference>
<dbReference type="RefSeq" id="XP_025723521.1">
    <property type="nucleotide sequence ID" value="XM_025867736.1"/>
</dbReference>